<dbReference type="InterPro" id="IPR002172">
    <property type="entry name" value="LDrepeatLR_classA_rpt"/>
</dbReference>
<dbReference type="PANTHER" id="PTHR47537">
    <property type="entry name" value="CUBILIN"/>
    <property type="match status" value="1"/>
</dbReference>
<dbReference type="PROSITE" id="PS01180">
    <property type="entry name" value="CUB"/>
    <property type="match status" value="1"/>
</dbReference>
<reference evidence="6" key="2">
    <citation type="submission" date="2023-03" db="EMBL/GenBank/DDBJ databases">
        <authorList>
            <person name="Inwood S.N."/>
            <person name="Skelly J.G."/>
            <person name="Guhlin J."/>
            <person name="Harrop T.W.R."/>
            <person name="Goldson S.G."/>
            <person name="Dearden P.K."/>
        </authorList>
    </citation>
    <scope>NUCLEOTIDE SEQUENCE</scope>
    <source>
        <strain evidence="6">Lincoln</strain>
        <tissue evidence="6">Whole body</tissue>
    </source>
</reference>
<dbReference type="Proteomes" id="UP001168972">
    <property type="component" value="Unassembled WGS sequence"/>
</dbReference>
<proteinExistence type="predicted"/>
<dbReference type="InterPro" id="IPR035914">
    <property type="entry name" value="Sperma_CUB_dom_sf"/>
</dbReference>
<gene>
    <name evidence="6" type="ORF">PV327_002432</name>
</gene>
<organism evidence="6 7">
    <name type="scientific">Microctonus hyperodae</name>
    <name type="common">Parasitoid wasp</name>
    <dbReference type="NCBI Taxonomy" id="165561"/>
    <lineage>
        <taxon>Eukaryota</taxon>
        <taxon>Metazoa</taxon>
        <taxon>Ecdysozoa</taxon>
        <taxon>Arthropoda</taxon>
        <taxon>Hexapoda</taxon>
        <taxon>Insecta</taxon>
        <taxon>Pterygota</taxon>
        <taxon>Neoptera</taxon>
        <taxon>Endopterygota</taxon>
        <taxon>Hymenoptera</taxon>
        <taxon>Apocrita</taxon>
        <taxon>Ichneumonoidea</taxon>
        <taxon>Braconidae</taxon>
        <taxon>Euphorinae</taxon>
        <taxon>Microctonus</taxon>
    </lineage>
</organism>
<dbReference type="Pfam" id="PF25090">
    <property type="entry name" value="DUF7805"/>
    <property type="match status" value="1"/>
</dbReference>
<dbReference type="InterPro" id="IPR056707">
    <property type="entry name" value="DUF7805"/>
</dbReference>
<feature type="region of interest" description="Disordered" evidence="3">
    <location>
        <begin position="829"/>
        <end position="849"/>
    </location>
</feature>
<dbReference type="PROSITE" id="PS01209">
    <property type="entry name" value="LDLRA_1"/>
    <property type="match status" value="1"/>
</dbReference>
<dbReference type="GO" id="GO:0005886">
    <property type="term" value="C:plasma membrane"/>
    <property type="evidence" value="ECO:0007669"/>
    <property type="project" value="TreeGrafter"/>
</dbReference>
<dbReference type="PROSITE" id="PS50068">
    <property type="entry name" value="LDLRA_2"/>
    <property type="match status" value="2"/>
</dbReference>
<dbReference type="InterPro" id="IPR053207">
    <property type="entry name" value="Non-NMDA_GluR_Accessory"/>
</dbReference>
<dbReference type="PANTHER" id="PTHR47537:SF8">
    <property type="entry name" value="CUB DOMAIN-CONTAINING PROTEIN"/>
    <property type="match status" value="1"/>
</dbReference>
<keyword evidence="4" id="KW-0472">Membrane</keyword>
<evidence type="ECO:0000313" key="6">
    <source>
        <dbReference type="EMBL" id="KAK0168655.1"/>
    </source>
</evidence>
<dbReference type="SUPFAM" id="SSF57424">
    <property type="entry name" value="LDL receptor-like module"/>
    <property type="match status" value="2"/>
</dbReference>
<reference evidence="6" key="1">
    <citation type="journal article" date="2023" name="bioRxiv">
        <title>Scaffold-level genome assemblies of two parasitoid biocontrol wasps reveal the parthenogenesis mechanism and an associated novel virus.</title>
        <authorList>
            <person name="Inwood S."/>
            <person name="Skelly J."/>
            <person name="Guhlin J."/>
            <person name="Harrop T."/>
            <person name="Goldson S."/>
            <person name="Dearden P."/>
        </authorList>
    </citation>
    <scope>NUCLEOTIDE SEQUENCE</scope>
    <source>
        <strain evidence="6">Lincoln</strain>
        <tissue evidence="6">Whole body</tissue>
    </source>
</reference>
<dbReference type="SUPFAM" id="SSF49854">
    <property type="entry name" value="Spermadhesin, CUB domain"/>
    <property type="match status" value="2"/>
</dbReference>
<feature type="disulfide bond" evidence="2">
    <location>
        <begin position="52"/>
        <end position="64"/>
    </location>
</feature>
<name>A0AA39KP38_MICHY</name>
<protein>
    <recommendedName>
        <fullName evidence="5">CUB domain-containing protein</fullName>
    </recommendedName>
</protein>
<dbReference type="PRINTS" id="PR00261">
    <property type="entry name" value="LDLRECEPTOR"/>
</dbReference>
<dbReference type="CDD" id="cd00112">
    <property type="entry name" value="LDLa"/>
    <property type="match status" value="1"/>
</dbReference>
<feature type="compositionally biased region" description="Polar residues" evidence="3">
    <location>
        <begin position="833"/>
        <end position="849"/>
    </location>
</feature>
<accession>A0AA39KP38</accession>
<evidence type="ECO:0000256" key="4">
    <source>
        <dbReference type="SAM" id="Phobius"/>
    </source>
</evidence>
<evidence type="ECO:0000313" key="7">
    <source>
        <dbReference type="Proteomes" id="UP001168972"/>
    </source>
</evidence>
<keyword evidence="4" id="KW-0812">Transmembrane</keyword>
<keyword evidence="7" id="KW-1185">Reference proteome</keyword>
<feature type="domain" description="CUB" evidence="5">
    <location>
        <begin position="247"/>
        <end position="415"/>
    </location>
</feature>
<dbReference type="SMART" id="SM00192">
    <property type="entry name" value="LDLa"/>
    <property type="match status" value="2"/>
</dbReference>
<dbReference type="AlphaFoldDB" id="A0AA39KP38"/>
<dbReference type="InterPro" id="IPR023415">
    <property type="entry name" value="LDLR_class-A_CS"/>
</dbReference>
<evidence type="ECO:0000256" key="3">
    <source>
        <dbReference type="SAM" id="MobiDB-lite"/>
    </source>
</evidence>
<feature type="transmembrane region" description="Helical" evidence="4">
    <location>
        <begin position="1002"/>
        <end position="1023"/>
    </location>
</feature>
<feature type="disulfide bond" evidence="2">
    <location>
        <begin position="59"/>
        <end position="77"/>
    </location>
</feature>
<dbReference type="Gene3D" id="4.10.400.10">
    <property type="entry name" value="Low-density Lipoprotein Receptor"/>
    <property type="match status" value="2"/>
</dbReference>
<comment type="caution">
    <text evidence="6">The sequence shown here is derived from an EMBL/GenBank/DDBJ whole genome shotgun (WGS) entry which is preliminary data.</text>
</comment>
<evidence type="ECO:0000256" key="1">
    <source>
        <dbReference type="ARBA" id="ARBA00023157"/>
    </source>
</evidence>
<dbReference type="Pfam" id="PF00057">
    <property type="entry name" value="Ldl_recept_a"/>
    <property type="match status" value="1"/>
</dbReference>
<dbReference type="EMBL" id="JAQQBR010001831">
    <property type="protein sequence ID" value="KAK0168655.1"/>
    <property type="molecule type" value="Genomic_DNA"/>
</dbReference>
<feature type="disulfide bond" evidence="2">
    <location>
        <begin position="973"/>
        <end position="988"/>
    </location>
</feature>
<sequence length="1059" mass="117229">MKMPTADGGKTMVLDSMRRKRKRRRQDIDVLFISCGFLLGFISQIPIAMGHCDLAELTCRDGRCVPLDAYCNGRDDCGDGSDEPPLCTPCNRTYHGREGRTYELDLPRPTEARLPFLCHLTFTAGGPSHGELVQLLWDAFSVGRLETMNGDANEPFYSSCPEGSLQLAELGRPFTGGSWCGPGEGRASYYSETSTVTASIRLFHAPSSVPFEFRLRYRFIARNEAVARLGEPGLTIERGSPVPGTYCSRNFYECHKKQCRVQSPNYPGEYPRNASCLITVRQKFVPTCKHAMISVKTDTIAASVSNLPGFTGPSFMSFNNSNNASTIDDMSDNHSLIQNINNSNKLSVWQDCPPEKDRLVFRDGPRPEDAILLVYCGGPLPRITARGSAMLIEFRSSSLAIPLGSSSLRLELEVPVVYVDSDGLDYARGDQGCHFFVNDTTKRSGIFRAPQHTLPLGSVCTWNIRGSVGDRIWIYFSSYTQRDLTLGLDNNASSFQFNENANNNNNNNNNPQCAVKMTLWDGPPSTGMSIASLCDSTPKLCAHAALRNSTRTTRPCTMQESYLTVTPTLSLRMETLLGTALRTINFQARYEFISTLQGGEQWNEGVCSRIWRRVRNGEVTSPRDVRLFGRGGQSKLDCIYRIEAGNGERIRLTIHNVSVGDATNCISEPDVHTGRPKCLAEMGTREAKLTLYEVPWRDVKLQRACLCDNTSHLPLTYVSAGRALEITFVVNHQAPYEDFETLYFYATFELIRMPECPRKQRLRGEGGELRFVTPPLSRPDIYCEGMPWLVEARDNRSLFVLTWGWFMPLEPTPILSSSSTSLFSGSSASLSSMPTNQQSSADSSDPTTKCPTTNRILLYSGWPAKLLKVICPAEPGARDYTVHVFSEEWLIAAGDSDEHWLAPPRQAALIIEFISRESGQAAASWLEISKSRSALRRQLRLPGRVTENETISTGDCLHTCPELGACIAASLWCDGRIHCPSGHDEANCGSGARLLGLLPPGMWLAVAGVAGIVTAFACLLTILMCKSKARAKRLCYNDELRRSGDRPRRAPTEESLLGS</sequence>
<comment type="caution">
    <text evidence="2">Lacks conserved residue(s) required for the propagation of feature annotation.</text>
</comment>
<dbReference type="Gene3D" id="2.60.120.290">
    <property type="entry name" value="Spermadhesin, CUB domain"/>
    <property type="match status" value="2"/>
</dbReference>
<keyword evidence="1 2" id="KW-1015">Disulfide bond</keyword>
<keyword evidence="4" id="KW-1133">Transmembrane helix</keyword>
<dbReference type="InterPro" id="IPR000859">
    <property type="entry name" value="CUB_dom"/>
</dbReference>
<evidence type="ECO:0000256" key="2">
    <source>
        <dbReference type="PROSITE-ProRule" id="PRU00124"/>
    </source>
</evidence>
<evidence type="ECO:0000259" key="5">
    <source>
        <dbReference type="PROSITE" id="PS01180"/>
    </source>
</evidence>
<dbReference type="InterPro" id="IPR036055">
    <property type="entry name" value="LDL_receptor-like_sf"/>
</dbReference>